<sequence length="206" mass="22922">MKEFKILILLSVIVISLLIYNKKGDKLHCGDIAFVSYNSKGDDYFSIITLKQLQPHTVIYFTDAEWNGNHFNLGEGNLVWSSGDQTIPSNTEIQFKNIKTSPTTNHGFSIGELRLNANGDAIFAYVGESPKQPSTFIAAVSNDALEFGTLINTKLTAGHTAIIYPKHTYQANFQGDKSATKNNLIEALNDFNNYRLQKKNAAWAIN</sequence>
<evidence type="ECO:0000313" key="2">
    <source>
        <dbReference type="Proteomes" id="UP001203687"/>
    </source>
</evidence>
<accession>A0ABT0HA32</accession>
<name>A0ABT0HA32_9FLAO</name>
<protein>
    <submittedName>
        <fullName evidence="1">Uncharacterized protein</fullName>
    </submittedName>
</protein>
<reference evidence="1" key="1">
    <citation type="submission" date="2022-04" db="EMBL/GenBank/DDBJ databases">
        <authorList>
            <person name="Ren T."/>
        </authorList>
    </citation>
    <scope>NUCLEOTIDE SEQUENCE</scope>
    <source>
        <strain evidence="1">F63249</strain>
    </source>
</reference>
<gene>
    <name evidence="1" type="ORF">MUY34_11325</name>
</gene>
<comment type="caution">
    <text evidence="1">The sequence shown here is derived from an EMBL/GenBank/DDBJ whole genome shotgun (WGS) entry which is preliminary data.</text>
</comment>
<keyword evidence="2" id="KW-1185">Reference proteome</keyword>
<dbReference type="RefSeq" id="WP_248413200.1">
    <property type="nucleotide sequence ID" value="NZ_JALPQF010000010.1"/>
</dbReference>
<dbReference type="Proteomes" id="UP001203687">
    <property type="component" value="Unassembled WGS sequence"/>
</dbReference>
<dbReference type="EMBL" id="JALPQF010000010">
    <property type="protein sequence ID" value="MCK8481218.1"/>
    <property type="molecule type" value="Genomic_DNA"/>
</dbReference>
<evidence type="ECO:0000313" key="1">
    <source>
        <dbReference type="EMBL" id="MCK8481218.1"/>
    </source>
</evidence>
<organism evidence="1 2">
    <name type="scientific">Psychroserpens algicola</name>
    <dbReference type="NCBI Taxonomy" id="1719034"/>
    <lineage>
        <taxon>Bacteria</taxon>
        <taxon>Pseudomonadati</taxon>
        <taxon>Bacteroidota</taxon>
        <taxon>Flavobacteriia</taxon>
        <taxon>Flavobacteriales</taxon>
        <taxon>Flavobacteriaceae</taxon>
        <taxon>Psychroserpens</taxon>
    </lineage>
</organism>
<proteinExistence type="predicted"/>